<evidence type="ECO:0000256" key="6">
    <source>
        <dbReference type="ARBA" id="ARBA00023136"/>
    </source>
</evidence>
<gene>
    <name evidence="8" type="ORF">g.30033</name>
</gene>
<organism evidence="8">
    <name type="scientific">Clastoptera arizonana</name>
    <name type="common">Arizona spittle bug</name>
    <dbReference type="NCBI Taxonomy" id="38151"/>
    <lineage>
        <taxon>Eukaryota</taxon>
        <taxon>Metazoa</taxon>
        <taxon>Ecdysozoa</taxon>
        <taxon>Arthropoda</taxon>
        <taxon>Hexapoda</taxon>
        <taxon>Insecta</taxon>
        <taxon>Pterygota</taxon>
        <taxon>Neoptera</taxon>
        <taxon>Paraneoptera</taxon>
        <taxon>Hemiptera</taxon>
        <taxon>Auchenorrhyncha</taxon>
        <taxon>Cercopoidea</taxon>
        <taxon>Clastopteridae</taxon>
        <taxon>Clastoptera</taxon>
    </lineage>
</organism>
<dbReference type="InterPro" id="IPR009231">
    <property type="entry name" value="Chloride_chnl_CLIC-like"/>
</dbReference>
<name>A0A1B6CZI3_9HEMI</name>
<keyword evidence="5 7" id="KW-1133">Transmembrane helix</keyword>
<feature type="transmembrane region" description="Helical" evidence="7">
    <location>
        <begin position="264"/>
        <end position="282"/>
    </location>
</feature>
<dbReference type="GO" id="GO:0005254">
    <property type="term" value="F:chloride channel activity"/>
    <property type="evidence" value="ECO:0007669"/>
    <property type="project" value="TreeGrafter"/>
</dbReference>
<dbReference type="Pfam" id="PF05934">
    <property type="entry name" value="MCLC"/>
    <property type="match status" value="1"/>
</dbReference>
<dbReference type="GO" id="GO:0005783">
    <property type="term" value="C:endoplasmic reticulum"/>
    <property type="evidence" value="ECO:0007669"/>
    <property type="project" value="TreeGrafter"/>
</dbReference>
<evidence type="ECO:0000256" key="1">
    <source>
        <dbReference type="ARBA" id="ARBA00004141"/>
    </source>
</evidence>
<comment type="similarity">
    <text evidence="2">Belongs to the chloride channel MCLC family.</text>
</comment>
<reference evidence="8" key="1">
    <citation type="submission" date="2015-12" db="EMBL/GenBank/DDBJ databases">
        <title>De novo transcriptome assembly of four potential Pierce s Disease insect vectors from Arizona vineyards.</title>
        <authorList>
            <person name="Tassone E.E."/>
        </authorList>
    </citation>
    <scope>NUCLEOTIDE SEQUENCE</scope>
</reference>
<evidence type="ECO:0000256" key="2">
    <source>
        <dbReference type="ARBA" id="ARBA00005944"/>
    </source>
</evidence>
<evidence type="ECO:0000256" key="4">
    <source>
        <dbReference type="ARBA" id="ARBA00022692"/>
    </source>
</evidence>
<dbReference type="PANTHER" id="PTHR34093:SF1">
    <property type="entry name" value="CHLORIDE CHANNEL CLIC-LIKE PROTEIN 1"/>
    <property type="match status" value="1"/>
</dbReference>
<feature type="transmembrane region" description="Helical" evidence="7">
    <location>
        <begin position="386"/>
        <end position="407"/>
    </location>
</feature>
<accession>A0A1B6CZI3</accession>
<evidence type="ECO:0000313" key="8">
    <source>
        <dbReference type="EMBL" id="JAS18841.1"/>
    </source>
</evidence>
<evidence type="ECO:0000256" key="3">
    <source>
        <dbReference type="ARBA" id="ARBA00015571"/>
    </source>
</evidence>
<keyword evidence="6 7" id="KW-0472">Membrane</keyword>
<dbReference type="EMBL" id="GEDC01018457">
    <property type="protein sequence ID" value="JAS18841.1"/>
    <property type="molecule type" value="Transcribed_RNA"/>
</dbReference>
<dbReference type="PANTHER" id="PTHR34093">
    <property type="entry name" value="CHLORIDE CHANNEL CLIC-LIKE PROTEIN 1"/>
    <property type="match status" value="1"/>
</dbReference>
<keyword evidence="4 7" id="KW-0812">Transmembrane</keyword>
<feature type="transmembrane region" description="Helical" evidence="7">
    <location>
        <begin position="238"/>
        <end position="257"/>
    </location>
</feature>
<evidence type="ECO:0000256" key="7">
    <source>
        <dbReference type="SAM" id="Phobius"/>
    </source>
</evidence>
<comment type="subcellular location">
    <subcellularLocation>
        <location evidence="1">Membrane</location>
        <topology evidence="1">Multi-pass membrane protein</topology>
    </subcellularLocation>
</comment>
<proteinExistence type="inferred from homology"/>
<dbReference type="GO" id="GO:0016020">
    <property type="term" value="C:membrane"/>
    <property type="evidence" value="ECO:0007669"/>
    <property type="project" value="UniProtKB-SubCell"/>
</dbReference>
<sequence length="573" mass="66287">MEFRFTEMSILPISLMIIFNGFNLYTVTGLSEHHHHLTTNVKMSSKSMKPKCDISRNPKCINPLEFSLDNNIDGWKSTYESANKKLGIECVNKDRTLCVPKHEVFKNNKLVNPLEFNLEGNHDNLKNSHSFLDNNCIYCQNYIKRFINLFLRSSGLKNYKLYKGAKKQVTFEYIINSSELDILQKFVENGGNNFAAVNEVLERILFPSEGTTFYEDFFFFGYSSIINKLSFINNSPEWLIVISVAVVGFSTYCIIFSSGGYYRAFINIIILILFAGYGFTWLRMYQEALAEKYQNEIMEEEISSYCKGHNLPWYSRMYNMIFGSGKECDEYYKRKFVDPLVKVAPTIVLSETMSQMVFHPVSHLAKAYGDFIMLATDSVAWFLKPLIIPICLVAPIFALFGILMLMLGTEIRISPFTGFRWIKISNKKKRLKTYENKYIEEVKDFKKPKKIQKKIEKKYSSKNILSSSEKKYELNKSNSDVKSISFESQHLESDDVSITTKKSASEASSHSYSSIEKVTKKRIENFDQKEKDTIDPDFNKIEKQISADTATNMQAKNSKNIAIQNWLKDNYLQ</sequence>
<evidence type="ECO:0000256" key="5">
    <source>
        <dbReference type="ARBA" id="ARBA00022989"/>
    </source>
</evidence>
<protein>
    <recommendedName>
        <fullName evidence="3">Chloride channel CLIC-like protein 1</fullName>
    </recommendedName>
</protein>
<dbReference type="AlphaFoldDB" id="A0A1B6CZI3"/>